<protein>
    <submittedName>
        <fullName evidence="1">Uncharacterized protein</fullName>
    </submittedName>
</protein>
<sequence>MSDLPLPDGWVQEFDSHRNHPFWVDTKANPPRATWVHPYEDEQFLSEHPDIWDTLEAVNRSPPPYERARRHSYGGGEQTSSSTGISMPRSANAHLVVDAHNSKRGMFSKLKDKAKEMKQDMDAHRRQKMEEQARMEEQFRLQNLRTRRQHMQLNGGSGPSSPGPSRYRPPMGNPHDYNRHSHGFHPGRGFGGPRGGFGGPRGGFGGPRGGFGGPRGGFGGPRGMPFLGGLAGGLLLADALDGGF</sequence>
<evidence type="ECO:0000313" key="1">
    <source>
        <dbReference type="EMBL" id="KAH7928489.1"/>
    </source>
</evidence>
<gene>
    <name evidence="1" type="ORF">BV22DRAFT_1192738</name>
</gene>
<comment type="caution">
    <text evidence="1">The sequence shown here is derived from an EMBL/GenBank/DDBJ whole genome shotgun (WGS) entry which is preliminary data.</text>
</comment>
<evidence type="ECO:0000313" key="2">
    <source>
        <dbReference type="Proteomes" id="UP000790709"/>
    </source>
</evidence>
<reference evidence="1" key="1">
    <citation type="journal article" date="2021" name="New Phytol.">
        <title>Evolutionary innovations through gain and loss of genes in the ectomycorrhizal Boletales.</title>
        <authorList>
            <person name="Wu G."/>
            <person name="Miyauchi S."/>
            <person name="Morin E."/>
            <person name="Kuo A."/>
            <person name="Drula E."/>
            <person name="Varga T."/>
            <person name="Kohler A."/>
            <person name="Feng B."/>
            <person name="Cao Y."/>
            <person name="Lipzen A."/>
            <person name="Daum C."/>
            <person name="Hundley H."/>
            <person name="Pangilinan J."/>
            <person name="Johnson J."/>
            <person name="Barry K."/>
            <person name="LaButti K."/>
            <person name="Ng V."/>
            <person name="Ahrendt S."/>
            <person name="Min B."/>
            <person name="Choi I.G."/>
            <person name="Park H."/>
            <person name="Plett J.M."/>
            <person name="Magnuson J."/>
            <person name="Spatafora J.W."/>
            <person name="Nagy L.G."/>
            <person name="Henrissat B."/>
            <person name="Grigoriev I.V."/>
            <person name="Yang Z.L."/>
            <person name="Xu J."/>
            <person name="Martin F.M."/>
        </authorList>
    </citation>
    <scope>NUCLEOTIDE SEQUENCE</scope>
    <source>
        <strain evidence="1">KUC20120723A-06</strain>
    </source>
</reference>
<proteinExistence type="predicted"/>
<dbReference type="EMBL" id="MU266352">
    <property type="protein sequence ID" value="KAH7928489.1"/>
    <property type="molecule type" value="Genomic_DNA"/>
</dbReference>
<name>A0ACB8BSW8_9AGAM</name>
<accession>A0ACB8BSW8</accession>
<dbReference type="Proteomes" id="UP000790709">
    <property type="component" value="Unassembled WGS sequence"/>
</dbReference>
<keyword evidence="2" id="KW-1185">Reference proteome</keyword>
<organism evidence="1 2">
    <name type="scientific">Leucogyrophana mollusca</name>
    <dbReference type="NCBI Taxonomy" id="85980"/>
    <lineage>
        <taxon>Eukaryota</taxon>
        <taxon>Fungi</taxon>
        <taxon>Dikarya</taxon>
        <taxon>Basidiomycota</taxon>
        <taxon>Agaricomycotina</taxon>
        <taxon>Agaricomycetes</taxon>
        <taxon>Agaricomycetidae</taxon>
        <taxon>Boletales</taxon>
        <taxon>Boletales incertae sedis</taxon>
        <taxon>Leucogyrophana</taxon>
    </lineage>
</organism>